<accession>A0A0L1I829</accession>
<gene>
    <name evidence="3" type="ORF">PFMG_01995</name>
</gene>
<feature type="compositionally biased region" description="Low complexity" evidence="1">
    <location>
        <begin position="316"/>
        <end position="339"/>
    </location>
</feature>
<reference evidence="4" key="2">
    <citation type="submission" date="2015-07" db="EMBL/GenBank/DDBJ databases">
        <title>The genome sequence of Plasmodium falciparum IGH-CR14.</title>
        <authorList>
            <consortium name="The Broad Institute Genome Sequencing Platform"/>
            <person name="Volkman S.K."/>
            <person name="Neafsey D.E."/>
            <person name="Dash A.P."/>
            <person name="Chitnis C.E."/>
            <person name="Hartl D.L."/>
            <person name="Young S.K."/>
            <person name="Kodira C.D."/>
            <person name="Zeng Q."/>
            <person name="Koehrsen M."/>
            <person name="Godfrey P."/>
            <person name="Alvarado L."/>
            <person name="Berlin A."/>
            <person name="Borenstein D."/>
            <person name="Chen Z."/>
            <person name="Engels R."/>
            <person name="Freedman E."/>
            <person name="Gellesch M."/>
            <person name="Goldberg J."/>
            <person name="Griggs A."/>
            <person name="Gujja S."/>
            <person name="Heiman D."/>
            <person name="Hepburn T."/>
            <person name="Howarth C."/>
            <person name="Jen D."/>
            <person name="Larson L."/>
            <person name="Lewis B."/>
            <person name="Mehta T."/>
            <person name="Park D."/>
            <person name="Pearson M."/>
            <person name="Roberts A."/>
            <person name="Saif S."/>
            <person name="Shea T."/>
            <person name="Shenoy N."/>
            <person name="Sisk P."/>
            <person name="Stolte C."/>
            <person name="Sykes S."/>
            <person name="Walk T."/>
            <person name="White J."/>
            <person name="Yandava C."/>
            <person name="Wirth D.F."/>
            <person name="Nusbaum C."/>
            <person name="Birren B."/>
        </authorList>
    </citation>
    <scope>NUCLEOTIDE SEQUENCE [LARGE SCALE GENOMIC DNA]</scope>
    <source>
        <strain evidence="4">IGH-CR14</strain>
    </source>
</reference>
<dbReference type="PANTHER" id="PTHR24067">
    <property type="entry name" value="UBIQUITIN-CONJUGATING ENZYME E2"/>
    <property type="match status" value="1"/>
</dbReference>
<dbReference type="SMART" id="SM00212">
    <property type="entry name" value="UBCc"/>
    <property type="match status" value="1"/>
</dbReference>
<feature type="domain" description="UBC core" evidence="2">
    <location>
        <begin position="98"/>
        <end position="248"/>
    </location>
</feature>
<sequence>MWYDNERIVEEEGISRLLVGRTFAYFPKYVDGKNNSISSESKENLDSIDNITYDNKEYVLITQRLGRTIIPLNPELLAQSTFDQDIIDGYLNEIHKNVHNYSILTEYSFLMNEIPRNFYCLPQIDNLLIWDVFIMLYSTVYKNAKLKLQIRLSHNYPNTCPEVFFITPIFHPLVNIQTGKLNLGTSLSNWDPSCHYMSLIFLYIKNLFYLQEEYNKETVENQEALFLLNNDKDEFIKNVQKYINQGNKKIYDHMENCMFNFNQKEEHIEIKDKLENIKTDQVCARKAEAFVHWLINEYSMENTNGDGDTTNEDDNNINGDDNNINGDDNNINGDDNNINGDEKNINGYENNINGDENSINGYENNINGDENSINGYENNINGDENNINGDDNNINGDDNNINGDENSINGYENNINGDDNNINGDENNINGDDNNINGDDNNINVDENNINEDENNKENIKRDDTNEEYNQNDNINVEKYSMDNYINNVSTNE</sequence>
<feature type="compositionally biased region" description="Basic and acidic residues" evidence="1">
    <location>
        <begin position="454"/>
        <end position="464"/>
    </location>
</feature>
<dbReference type="CDD" id="cd23814">
    <property type="entry name" value="UEV_AKTIP"/>
    <property type="match status" value="1"/>
</dbReference>
<dbReference type="Gene3D" id="3.10.110.10">
    <property type="entry name" value="Ubiquitin Conjugating Enzyme"/>
    <property type="match status" value="1"/>
</dbReference>
<dbReference type="Proteomes" id="UP000054562">
    <property type="component" value="Unassembled WGS sequence"/>
</dbReference>
<dbReference type="AlphaFoldDB" id="A0A0L1I829"/>
<dbReference type="InterPro" id="IPR011049">
    <property type="entry name" value="Serralysin-like_metalloprot_C"/>
</dbReference>
<dbReference type="EMBL" id="GG665087">
    <property type="protein sequence ID" value="KNG75774.1"/>
    <property type="molecule type" value="Genomic_DNA"/>
</dbReference>
<dbReference type="Pfam" id="PF00179">
    <property type="entry name" value="UQ_con"/>
    <property type="match status" value="1"/>
</dbReference>
<feature type="compositionally biased region" description="Low complexity" evidence="1">
    <location>
        <begin position="373"/>
        <end position="448"/>
    </location>
</feature>
<feature type="region of interest" description="Disordered" evidence="1">
    <location>
        <begin position="303"/>
        <end position="351"/>
    </location>
</feature>
<dbReference type="InterPro" id="IPR000608">
    <property type="entry name" value="UBC"/>
</dbReference>
<dbReference type="InterPro" id="IPR016135">
    <property type="entry name" value="UBQ-conjugating_enzyme/RWD"/>
</dbReference>
<dbReference type="SUPFAM" id="SSF54495">
    <property type="entry name" value="UBC-like"/>
    <property type="match status" value="1"/>
</dbReference>
<feature type="region of interest" description="Disordered" evidence="1">
    <location>
        <begin position="373"/>
        <end position="471"/>
    </location>
</feature>
<dbReference type="Gene3D" id="2.150.10.10">
    <property type="entry name" value="Serralysin-like metalloprotease, C-terminal"/>
    <property type="match status" value="1"/>
</dbReference>
<evidence type="ECO:0000313" key="3">
    <source>
        <dbReference type="EMBL" id="KNG75774.1"/>
    </source>
</evidence>
<evidence type="ECO:0000313" key="4">
    <source>
        <dbReference type="Proteomes" id="UP000054562"/>
    </source>
</evidence>
<organism evidence="3 4">
    <name type="scientific">Plasmodium falciparum IGH-CR14</name>
    <dbReference type="NCBI Taxonomy" id="580059"/>
    <lineage>
        <taxon>Eukaryota</taxon>
        <taxon>Sar</taxon>
        <taxon>Alveolata</taxon>
        <taxon>Apicomplexa</taxon>
        <taxon>Aconoidasida</taxon>
        <taxon>Haemosporida</taxon>
        <taxon>Plasmodiidae</taxon>
        <taxon>Plasmodium</taxon>
        <taxon>Plasmodium (Laverania)</taxon>
    </lineage>
</organism>
<name>A0A0L1I829_PLAFA</name>
<proteinExistence type="predicted"/>
<dbReference type="InterPro" id="IPR050113">
    <property type="entry name" value="Ub_conjugating_enzyme"/>
</dbReference>
<reference evidence="4" key="1">
    <citation type="submission" date="2015-07" db="EMBL/GenBank/DDBJ databases">
        <title>Annotation of Plasmodium falciparum IGH-CR14.</title>
        <authorList>
            <consortium name="The Broad Institute Genome Sequencing Platform"/>
            <person name="Volkman S.K."/>
            <person name="Neafsey D.E."/>
            <person name="Dash A.P."/>
            <person name="Chitnis C.E."/>
            <person name="Hartl D.L."/>
            <person name="Young S.K."/>
            <person name="Zeng Q."/>
            <person name="Koehrsen M."/>
            <person name="Alvarado L."/>
            <person name="Berlin A."/>
            <person name="Borenstein D."/>
            <person name="Chapman S.B."/>
            <person name="Chen Z."/>
            <person name="Engels R."/>
            <person name="Freedman E."/>
            <person name="Gellesch M."/>
            <person name="Goldberg J."/>
            <person name="Griggs A."/>
            <person name="Gujja S."/>
            <person name="Heilman E.R."/>
            <person name="Heiman D.I."/>
            <person name="Howarth C."/>
            <person name="Jen D."/>
            <person name="Larson L."/>
            <person name="Mehta T."/>
            <person name="Neiman D."/>
            <person name="Park D."/>
            <person name="Pearson M."/>
            <person name="Roberts A."/>
            <person name="Saif S."/>
            <person name="Shea T."/>
            <person name="Shenoy N."/>
            <person name="Sisk P."/>
            <person name="Stolte C."/>
            <person name="Sykes S."/>
            <person name="Walk T."/>
            <person name="White J."/>
            <person name="Yandava C."/>
            <person name="Haas B."/>
            <person name="Henn M.R."/>
            <person name="Nusbaum C."/>
            <person name="Birren B."/>
        </authorList>
    </citation>
    <scope>NUCLEOTIDE SEQUENCE [LARGE SCALE GENOMIC DNA]</scope>
    <source>
        <strain evidence="4">IGH-CR14</strain>
    </source>
</reference>
<protein>
    <submittedName>
        <fullName evidence="3">Ubiquitin-conjugating enzyme</fullName>
    </submittedName>
</protein>
<evidence type="ECO:0000256" key="1">
    <source>
        <dbReference type="SAM" id="MobiDB-lite"/>
    </source>
</evidence>
<evidence type="ECO:0000259" key="2">
    <source>
        <dbReference type="PROSITE" id="PS50127"/>
    </source>
</evidence>
<dbReference type="PROSITE" id="PS50127">
    <property type="entry name" value="UBC_2"/>
    <property type="match status" value="1"/>
</dbReference>
<dbReference type="OrthoDB" id="5596422at2759"/>